<comment type="caution">
    <text evidence="2">The sequence shown here is derived from an EMBL/GenBank/DDBJ whole genome shotgun (WGS) entry which is preliminary data.</text>
</comment>
<dbReference type="PANTHER" id="PTHR33098:SF3">
    <property type="entry name" value="COTTON FIBER PROTEIN"/>
    <property type="match status" value="1"/>
</dbReference>
<feature type="compositionally biased region" description="Basic and acidic residues" evidence="1">
    <location>
        <begin position="27"/>
        <end position="63"/>
    </location>
</feature>
<dbReference type="Proteomes" id="UP000826271">
    <property type="component" value="Unassembled WGS sequence"/>
</dbReference>
<feature type="region of interest" description="Disordered" evidence="1">
    <location>
        <begin position="1"/>
        <end position="65"/>
    </location>
</feature>
<organism evidence="2 3">
    <name type="scientific">Buddleja alternifolia</name>
    <dbReference type="NCBI Taxonomy" id="168488"/>
    <lineage>
        <taxon>Eukaryota</taxon>
        <taxon>Viridiplantae</taxon>
        <taxon>Streptophyta</taxon>
        <taxon>Embryophyta</taxon>
        <taxon>Tracheophyta</taxon>
        <taxon>Spermatophyta</taxon>
        <taxon>Magnoliopsida</taxon>
        <taxon>eudicotyledons</taxon>
        <taxon>Gunneridae</taxon>
        <taxon>Pentapetalae</taxon>
        <taxon>asterids</taxon>
        <taxon>lamiids</taxon>
        <taxon>Lamiales</taxon>
        <taxon>Scrophulariaceae</taxon>
        <taxon>Buddlejeae</taxon>
        <taxon>Buddleja</taxon>
    </lineage>
</organism>
<evidence type="ECO:0000313" key="2">
    <source>
        <dbReference type="EMBL" id="KAG8370417.1"/>
    </source>
</evidence>
<name>A0AAV6WQ91_9LAMI</name>
<dbReference type="PANTHER" id="PTHR33098">
    <property type="entry name" value="COTTON FIBER (DUF761)"/>
    <property type="match status" value="1"/>
</dbReference>
<keyword evidence="3" id="KW-1185">Reference proteome</keyword>
<proteinExistence type="predicted"/>
<evidence type="ECO:0000313" key="3">
    <source>
        <dbReference type="Proteomes" id="UP000826271"/>
    </source>
</evidence>
<evidence type="ECO:0000256" key="1">
    <source>
        <dbReference type="SAM" id="MobiDB-lite"/>
    </source>
</evidence>
<sequence length="109" mass="12486">MAEQQPSNTNISANHKALARPGLAIANDHKEVKTQMQHVEKESAKGKTKAGDSKSSADHDNWKRRPLLLPQFRGIDERADEFIAKFRQDMKLEREQSILEFEEMLKRSA</sequence>
<dbReference type="Pfam" id="PF05553">
    <property type="entry name" value="DUF761"/>
    <property type="match status" value="1"/>
</dbReference>
<dbReference type="InterPro" id="IPR008480">
    <property type="entry name" value="DUF761_pln"/>
</dbReference>
<protein>
    <submittedName>
        <fullName evidence="2">Uncharacterized protein</fullName>
    </submittedName>
</protein>
<reference evidence="2" key="1">
    <citation type="submission" date="2019-10" db="EMBL/GenBank/DDBJ databases">
        <authorList>
            <person name="Zhang R."/>
            <person name="Pan Y."/>
            <person name="Wang J."/>
            <person name="Ma R."/>
            <person name="Yu S."/>
        </authorList>
    </citation>
    <scope>NUCLEOTIDE SEQUENCE</scope>
    <source>
        <strain evidence="2">LA-IB0</strain>
        <tissue evidence="2">Leaf</tissue>
    </source>
</reference>
<feature type="compositionally biased region" description="Polar residues" evidence="1">
    <location>
        <begin position="1"/>
        <end position="13"/>
    </location>
</feature>
<gene>
    <name evidence="2" type="ORF">BUALT_Bualt14G0114700</name>
</gene>
<accession>A0AAV6WQ91</accession>
<dbReference type="AlphaFoldDB" id="A0AAV6WQ91"/>
<dbReference type="EMBL" id="WHWC01000014">
    <property type="protein sequence ID" value="KAG8370417.1"/>
    <property type="molecule type" value="Genomic_DNA"/>
</dbReference>